<organism evidence="2">
    <name type="scientific">Siphoviridae sp. ctyvQ1</name>
    <dbReference type="NCBI Taxonomy" id="2826525"/>
    <lineage>
        <taxon>Viruses</taxon>
        <taxon>Duplodnaviria</taxon>
        <taxon>Heunggongvirae</taxon>
        <taxon>Uroviricota</taxon>
        <taxon>Caudoviricetes</taxon>
    </lineage>
</organism>
<sequence length="98" mass="11535">MRFYSDVCHKLFESQEELEKAEKALAQKNDEEAKKKAERKADADKVQVAYDKVVEDCKEYNKLVNEFVKKYGSYHKTINTPIKFGDIFDSFWDIVSML</sequence>
<keyword evidence="1" id="KW-0175">Coiled coil</keyword>
<reference evidence="2" key="1">
    <citation type="journal article" date="2021" name="Proc. Natl. Acad. Sci. U.S.A.">
        <title>A Catalog of Tens of Thousands of Viruses from Human Metagenomes Reveals Hidden Associations with Chronic Diseases.</title>
        <authorList>
            <person name="Tisza M.J."/>
            <person name="Buck C.B."/>
        </authorList>
    </citation>
    <scope>NUCLEOTIDE SEQUENCE</scope>
    <source>
        <strain evidence="2">CtyvQ1</strain>
    </source>
</reference>
<accession>A0A8S5QZ16</accession>
<proteinExistence type="predicted"/>
<dbReference type="EMBL" id="BK015776">
    <property type="protein sequence ID" value="DAE24511.1"/>
    <property type="molecule type" value="Genomic_DNA"/>
</dbReference>
<feature type="coiled-coil region" evidence="1">
    <location>
        <begin position="11"/>
        <end position="41"/>
    </location>
</feature>
<evidence type="ECO:0000256" key="1">
    <source>
        <dbReference type="SAM" id="Coils"/>
    </source>
</evidence>
<protein>
    <submittedName>
        <fullName evidence="2">HEMOGLOBIN TRANSPORT, GASTEROPHILUS INTESTINALIS HEMOGLOBIN</fullName>
    </submittedName>
</protein>
<name>A0A8S5QZ16_9CAUD</name>
<evidence type="ECO:0000313" key="2">
    <source>
        <dbReference type="EMBL" id="DAE24511.1"/>
    </source>
</evidence>